<protein>
    <submittedName>
        <fullName evidence="1">Uncharacterized protein</fullName>
    </submittedName>
</protein>
<accession>A0A4Y7KZG3</accession>
<keyword evidence="2" id="KW-1185">Reference proteome</keyword>
<dbReference type="Proteomes" id="UP000316621">
    <property type="component" value="Chromosome 9"/>
</dbReference>
<gene>
    <name evidence="1" type="ORF">C5167_002883</name>
</gene>
<dbReference type="EMBL" id="CM010723">
    <property type="protein sequence ID" value="RZC78693.1"/>
    <property type="molecule type" value="Genomic_DNA"/>
</dbReference>
<evidence type="ECO:0000313" key="1">
    <source>
        <dbReference type="EMBL" id="RZC78693.1"/>
    </source>
</evidence>
<dbReference type="AlphaFoldDB" id="A0A4Y7KZG3"/>
<sequence>MDVVRVVLTARQTDNEVQLSRLKQKKEKLAIWSEKGEKVNSHASYTWSRLGYARAKNELSVLHNRQLSKEENRQSVV</sequence>
<evidence type="ECO:0000313" key="2">
    <source>
        <dbReference type="Proteomes" id="UP000316621"/>
    </source>
</evidence>
<reference evidence="1 2" key="1">
    <citation type="journal article" date="2018" name="Science">
        <title>The opium poppy genome and morphinan production.</title>
        <authorList>
            <person name="Guo L."/>
            <person name="Winzer T."/>
            <person name="Yang X."/>
            <person name="Li Y."/>
            <person name="Ning Z."/>
            <person name="He Z."/>
            <person name="Teodor R."/>
            <person name="Lu Y."/>
            <person name="Bowser T.A."/>
            <person name="Graham I.A."/>
            <person name="Ye K."/>
        </authorList>
    </citation>
    <scope>NUCLEOTIDE SEQUENCE [LARGE SCALE GENOMIC DNA]</scope>
    <source>
        <strain evidence="2">cv. HN1</strain>
        <tissue evidence="1">Leaves</tissue>
    </source>
</reference>
<organism evidence="1 2">
    <name type="scientific">Papaver somniferum</name>
    <name type="common">Opium poppy</name>
    <dbReference type="NCBI Taxonomy" id="3469"/>
    <lineage>
        <taxon>Eukaryota</taxon>
        <taxon>Viridiplantae</taxon>
        <taxon>Streptophyta</taxon>
        <taxon>Embryophyta</taxon>
        <taxon>Tracheophyta</taxon>
        <taxon>Spermatophyta</taxon>
        <taxon>Magnoliopsida</taxon>
        <taxon>Ranunculales</taxon>
        <taxon>Papaveraceae</taxon>
        <taxon>Papaveroideae</taxon>
        <taxon>Papaver</taxon>
    </lineage>
</organism>
<name>A0A4Y7KZG3_PAPSO</name>
<proteinExistence type="predicted"/>
<dbReference type="Gramene" id="RZC78693">
    <property type="protein sequence ID" value="RZC78693"/>
    <property type="gene ID" value="C5167_002883"/>
</dbReference>